<dbReference type="Proteomes" id="UP000015105">
    <property type="component" value="Chromosome 5D"/>
</dbReference>
<accession>A0A453LMA3</accession>
<dbReference type="Gramene" id="AET5Gv20838500.1">
    <property type="protein sequence ID" value="AET5Gv20838500.1"/>
    <property type="gene ID" value="AET5Gv20838500"/>
</dbReference>
<feature type="domain" description="C2H2-type" evidence="9">
    <location>
        <begin position="85"/>
        <end position="112"/>
    </location>
</feature>
<feature type="compositionally biased region" description="Low complexity" evidence="7">
    <location>
        <begin position="120"/>
        <end position="133"/>
    </location>
</feature>
<feature type="signal peptide" evidence="8">
    <location>
        <begin position="1"/>
        <end position="19"/>
    </location>
</feature>
<protein>
    <recommendedName>
        <fullName evidence="9">C2H2-type domain-containing protein</fullName>
    </recommendedName>
</protein>
<evidence type="ECO:0000256" key="5">
    <source>
        <dbReference type="ARBA" id="ARBA00023242"/>
    </source>
</evidence>
<reference evidence="10" key="4">
    <citation type="submission" date="2019-03" db="UniProtKB">
        <authorList>
            <consortium name="EnsemblPlants"/>
        </authorList>
    </citation>
    <scope>IDENTIFICATION</scope>
</reference>
<name>A0A453LMA3_AEGTS</name>
<keyword evidence="3 6" id="KW-0863">Zinc-finger</keyword>
<dbReference type="Gene3D" id="3.30.160.60">
    <property type="entry name" value="Classic Zinc Finger"/>
    <property type="match status" value="1"/>
</dbReference>
<keyword evidence="5" id="KW-0539">Nucleus</keyword>
<dbReference type="AlphaFoldDB" id="A0A453LMA3"/>
<dbReference type="PROSITE" id="PS50157">
    <property type="entry name" value="ZINC_FINGER_C2H2_2"/>
    <property type="match status" value="1"/>
</dbReference>
<feature type="region of interest" description="Disordered" evidence="7">
    <location>
        <begin position="115"/>
        <end position="134"/>
    </location>
</feature>
<keyword evidence="11" id="KW-1185">Reference proteome</keyword>
<dbReference type="SUPFAM" id="SSF57667">
    <property type="entry name" value="beta-beta-alpha zinc fingers"/>
    <property type="match status" value="1"/>
</dbReference>
<evidence type="ECO:0000256" key="1">
    <source>
        <dbReference type="ARBA" id="ARBA00004123"/>
    </source>
</evidence>
<evidence type="ECO:0000313" key="10">
    <source>
        <dbReference type="EnsemblPlants" id="AET5Gv20838500.1"/>
    </source>
</evidence>
<comment type="subcellular location">
    <subcellularLocation>
        <location evidence="1">Nucleus</location>
    </subcellularLocation>
</comment>
<evidence type="ECO:0000256" key="2">
    <source>
        <dbReference type="ARBA" id="ARBA00022723"/>
    </source>
</evidence>
<reference evidence="10" key="3">
    <citation type="journal article" date="2017" name="Nature">
        <title>Genome sequence of the progenitor of the wheat D genome Aegilops tauschii.</title>
        <authorList>
            <person name="Luo M.C."/>
            <person name="Gu Y.Q."/>
            <person name="Puiu D."/>
            <person name="Wang H."/>
            <person name="Twardziok S.O."/>
            <person name="Deal K.R."/>
            <person name="Huo N."/>
            <person name="Zhu T."/>
            <person name="Wang L."/>
            <person name="Wang Y."/>
            <person name="McGuire P.E."/>
            <person name="Liu S."/>
            <person name="Long H."/>
            <person name="Ramasamy R.K."/>
            <person name="Rodriguez J.C."/>
            <person name="Van S.L."/>
            <person name="Yuan L."/>
            <person name="Wang Z."/>
            <person name="Xia Z."/>
            <person name="Xiao L."/>
            <person name="Anderson O.D."/>
            <person name="Ouyang S."/>
            <person name="Liang Y."/>
            <person name="Zimin A.V."/>
            <person name="Pertea G."/>
            <person name="Qi P."/>
            <person name="Bennetzen J.L."/>
            <person name="Dai X."/>
            <person name="Dawson M.W."/>
            <person name="Muller H.G."/>
            <person name="Kugler K."/>
            <person name="Rivarola-Duarte L."/>
            <person name="Spannagl M."/>
            <person name="Mayer K.F.X."/>
            <person name="Lu F.H."/>
            <person name="Bevan M.W."/>
            <person name="Leroy P."/>
            <person name="Li P."/>
            <person name="You F.M."/>
            <person name="Sun Q."/>
            <person name="Liu Z."/>
            <person name="Lyons E."/>
            <person name="Wicker T."/>
            <person name="Salzberg S.L."/>
            <person name="Devos K.M."/>
            <person name="Dvorak J."/>
        </authorList>
    </citation>
    <scope>NUCLEOTIDE SEQUENCE [LARGE SCALE GENOMIC DNA]</scope>
    <source>
        <strain evidence="10">cv. AL8/78</strain>
    </source>
</reference>
<evidence type="ECO:0000259" key="9">
    <source>
        <dbReference type="PROSITE" id="PS50157"/>
    </source>
</evidence>
<evidence type="ECO:0000256" key="6">
    <source>
        <dbReference type="PROSITE-ProRule" id="PRU00042"/>
    </source>
</evidence>
<evidence type="ECO:0000256" key="7">
    <source>
        <dbReference type="SAM" id="MobiDB-lite"/>
    </source>
</evidence>
<keyword evidence="4" id="KW-0862">Zinc</keyword>
<sequence length="187" mass="19887">HSLCLFFFLHTATHTPARTQYLPPTCLLRPSTMEGEAPQSHQLLLHGVSLDLRLDTTAHQQRGARRPASPAPTPVALDQAGKEAFACNYCHRKFFSSQALGGHQNAHKLERTLAKRSRDASSTAAAATATPSSHWLHGGGGELWTYSASAAAPDSTTMAPLMGMGWAGSTTADGGEAVPEMDLSLKL</sequence>
<dbReference type="InterPro" id="IPR044246">
    <property type="entry name" value="ZFP3-like"/>
</dbReference>
<dbReference type="GO" id="GO:0005634">
    <property type="term" value="C:nucleus"/>
    <property type="evidence" value="ECO:0007669"/>
    <property type="project" value="UniProtKB-SubCell"/>
</dbReference>
<dbReference type="PROSITE" id="PS00028">
    <property type="entry name" value="ZINC_FINGER_C2H2_1"/>
    <property type="match status" value="1"/>
</dbReference>
<reference evidence="11" key="2">
    <citation type="journal article" date="2017" name="Nat. Plants">
        <title>The Aegilops tauschii genome reveals multiple impacts of transposons.</title>
        <authorList>
            <person name="Zhao G."/>
            <person name="Zou C."/>
            <person name="Li K."/>
            <person name="Wang K."/>
            <person name="Li T."/>
            <person name="Gao L."/>
            <person name="Zhang X."/>
            <person name="Wang H."/>
            <person name="Yang Z."/>
            <person name="Liu X."/>
            <person name="Jiang W."/>
            <person name="Mao L."/>
            <person name="Kong X."/>
            <person name="Jiao Y."/>
            <person name="Jia J."/>
        </authorList>
    </citation>
    <scope>NUCLEOTIDE SEQUENCE [LARGE SCALE GENOMIC DNA]</scope>
    <source>
        <strain evidence="11">cv. AL8/78</strain>
    </source>
</reference>
<reference evidence="11" key="1">
    <citation type="journal article" date="2014" name="Science">
        <title>Ancient hybridizations among the ancestral genomes of bread wheat.</title>
        <authorList>
            <consortium name="International Wheat Genome Sequencing Consortium,"/>
            <person name="Marcussen T."/>
            <person name="Sandve S.R."/>
            <person name="Heier L."/>
            <person name="Spannagl M."/>
            <person name="Pfeifer M."/>
            <person name="Jakobsen K.S."/>
            <person name="Wulff B.B."/>
            <person name="Steuernagel B."/>
            <person name="Mayer K.F."/>
            <person name="Olsen O.A."/>
        </authorList>
    </citation>
    <scope>NUCLEOTIDE SEQUENCE [LARGE SCALE GENOMIC DNA]</scope>
    <source>
        <strain evidence="11">cv. AL8/78</strain>
    </source>
</reference>
<dbReference type="PANTHER" id="PTHR47287">
    <property type="entry name" value="C2H2 AND C2HC ZINC FINGERS SUPERFAMILY PROTEIN"/>
    <property type="match status" value="1"/>
</dbReference>
<proteinExistence type="predicted"/>
<evidence type="ECO:0000256" key="4">
    <source>
        <dbReference type="ARBA" id="ARBA00022833"/>
    </source>
</evidence>
<organism evidence="10 11">
    <name type="scientific">Aegilops tauschii subsp. strangulata</name>
    <name type="common">Goatgrass</name>
    <dbReference type="NCBI Taxonomy" id="200361"/>
    <lineage>
        <taxon>Eukaryota</taxon>
        <taxon>Viridiplantae</taxon>
        <taxon>Streptophyta</taxon>
        <taxon>Embryophyta</taxon>
        <taxon>Tracheophyta</taxon>
        <taxon>Spermatophyta</taxon>
        <taxon>Magnoliopsida</taxon>
        <taxon>Liliopsida</taxon>
        <taxon>Poales</taxon>
        <taxon>Poaceae</taxon>
        <taxon>BOP clade</taxon>
        <taxon>Pooideae</taxon>
        <taxon>Triticodae</taxon>
        <taxon>Triticeae</taxon>
        <taxon>Triticinae</taxon>
        <taxon>Aegilops</taxon>
    </lineage>
</organism>
<dbReference type="InterPro" id="IPR036236">
    <property type="entry name" value="Znf_C2H2_sf"/>
</dbReference>
<dbReference type="EnsemblPlants" id="AET5Gv20838500.1">
    <property type="protein sequence ID" value="AET5Gv20838500.1"/>
    <property type="gene ID" value="AET5Gv20838500"/>
</dbReference>
<keyword evidence="8" id="KW-0732">Signal</keyword>
<evidence type="ECO:0000256" key="3">
    <source>
        <dbReference type="ARBA" id="ARBA00022771"/>
    </source>
</evidence>
<evidence type="ECO:0000313" key="11">
    <source>
        <dbReference type="Proteomes" id="UP000015105"/>
    </source>
</evidence>
<keyword evidence="2" id="KW-0479">Metal-binding</keyword>
<dbReference type="GO" id="GO:0009788">
    <property type="term" value="P:negative regulation of abscisic acid-activated signaling pathway"/>
    <property type="evidence" value="ECO:0007669"/>
    <property type="project" value="InterPro"/>
</dbReference>
<dbReference type="GO" id="GO:0008270">
    <property type="term" value="F:zinc ion binding"/>
    <property type="evidence" value="ECO:0007669"/>
    <property type="project" value="UniProtKB-KW"/>
</dbReference>
<feature type="chain" id="PRO_5019392760" description="C2H2-type domain-containing protein" evidence="8">
    <location>
        <begin position="20"/>
        <end position="187"/>
    </location>
</feature>
<evidence type="ECO:0000256" key="8">
    <source>
        <dbReference type="SAM" id="SignalP"/>
    </source>
</evidence>
<dbReference type="STRING" id="200361.A0A453LMA3"/>
<dbReference type="PANTHER" id="PTHR47287:SF15">
    <property type="entry name" value="ZINC FINGER PROTEIN 3-LIKE"/>
    <property type="match status" value="1"/>
</dbReference>
<dbReference type="InterPro" id="IPR013087">
    <property type="entry name" value="Znf_C2H2_type"/>
</dbReference>
<reference evidence="10" key="5">
    <citation type="journal article" date="2021" name="G3 (Bethesda)">
        <title>Aegilops tauschii genome assembly Aet v5.0 features greater sequence contiguity and improved annotation.</title>
        <authorList>
            <person name="Wang L."/>
            <person name="Zhu T."/>
            <person name="Rodriguez J.C."/>
            <person name="Deal K.R."/>
            <person name="Dubcovsky J."/>
            <person name="McGuire P.E."/>
            <person name="Lux T."/>
            <person name="Spannagl M."/>
            <person name="Mayer K.F.X."/>
            <person name="Baldrich P."/>
            <person name="Meyers B.C."/>
            <person name="Huo N."/>
            <person name="Gu Y.Q."/>
            <person name="Zhou H."/>
            <person name="Devos K.M."/>
            <person name="Bennetzen J.L."/>
            <person name="Unver T."/>
            <person name="Budak H."/>
            <person name="Gulick P.J."/>
            <person name="Galiba G."/>
            <person name="Kalapos B."/>
            <person name="Nelson D.R."/>
            <person name="Li P."/>
            <person name="You F.M."/>
            <person name="Luo M.C."/>
            <person name="Dvorak J."/>
        </authorList>
    </citation>
    <scope>NUCLEOTIDE SEQUENCE [LARGE SCALE GENOMIC DNA]</scope>
    <source>
        <strain evidence="10">cv. AL8/78</strain>
    </source>
</reference>